<evidence type="ECO:0000313" key="1">
    <source>
        <dbReference type="EMBL" id="KAF5354864.1"/>
    </source>
</evidence>
<dbReference type="Proteomes" id="UP000559027">
    <property type="component" value="Unassembled WGS sequence"/>
</dbReference>
<proteinExistence type="predicted"/>
<protein>
    <submittedName>
        <fullName evidence="1">Uncharacterized protein</fullName>
    </submittedName>
</protein>
<dbReference type="EMBL" id="JAACJO010000008">
    <property type="protein sequence ID" value="KAF5354864.1"/>
    <property type="molecule type" value="Genomic_DNA"/>
</dbReference>
<organism evidence="1 2">
    <name type="scientific">Leucocoprinus leucothites</name>
    <dbReference type="NCBI Taxonomy" id="201217"/>
    <lineage>
        <taxon>Eukaryota</taxon>
        <taxon>Fungi</taxon>
        <taxon>Dikarya</taxon>
        <taxon>Basidiomycota</taxon>
        <taxon>Agaricomycotina</taxon>
        <taxon>Agaricomycetes</taxon>
        <taxon>Agaricomycetidae</taxon>
        <taxon>Agaricales</taxon>
        <taxon>Agaricineae</taxon>
        <taxon>Agaricaceae</taxon>
        <taxon>Leucocoprinus</taxon>
    </lineage>
</organism>
<sequence>MALIENFCNDSPGKIVDTEAAYSMNLHMGYYRLDNIGTFTMTLSPLPHGGASSDVQGLEMRMLRMMTMKSWEKTELDQTLRERDDLTDLTIAHSQIDYEDRTSKCTAYIIMHANNE</sequence>
<gene>
    <name evidence="1" type="ORF">D9756_005784</name>
</gene>
<reference evidence="1 2" key="1">
    <citation type="journal article" date="2020" name="ISME J.">
        <title>Uncovering the hidden diversity of litter-decomposition mechanisms in mushroom-forming fungi.</title>
        <authorList>
            <person name="Floudas D."/>
            <person name="Bentzer J."/>
            <person name="Ahren D."/>
            <person name="Johansson T."/>
            <person name="Persson P."/>
            <person name="Tunlid A."/>
        </authorList>
    </citation>
    <scope>NUCLEOTIDE SEQUENCE [LARGE SCALE GENOMIC DNA]</scope>
    <source>
        <strain evidence="1 2">CBS 146.42</strain>
    </source>
</reference>
<accession>A0A8H5D807</accession>
<name>A0A8H5D807_9AGAR</name>
<evidence type="ECO:0000313" key="2">
    <source>
        <dbReference type="Proteomes" id="UP000559027"/>
    </source>
</evidence>
<dbReference type="AlphaFoldDB" id="A0A8H5D807"/>
<keyword evidence="2" id="KW-1185">Reference proteome</keyword>
<comment type="caution">
    <text evidence="1">The sequence shown here is derived from an EMBL/GenBank/DDBJ whole genome shotgun (WGS) entry which is preliminary data.</text>
</comment>